<keyword evidence="6" id="KW-0862">Zinc</keyword>
<dbReference type="Pfam" id="PF01424">
    <property type="entry name" value="R3H"/>
    <property type="match status" value="1"/>
</dbReference>
<evidence type="ECO:0000256" key="10">
    <source>
        <dbReference type="SAM" id="MobiDB-lite"/>
    </source>
</evidence>
<dbReference type="FunFam" id="3.30.1370.50:FF:000006">
    <property type="entry name" value="NF-X1 finger transcription factor"/>
    <property type="match status" value="1"/>
</dbReference>
<dbReference type="InterPro" id="IPR036867">
    <property type="entry name" value="R3H_dom_sf"/>
</dbReference>
<dbReference type="Pfam" id="PF01422">
    <property type="entry name" value="zf-NF-X1"/>
    <property type="match status" value="7"/>
</dbReference>
<dbReference type="SMART" id="SM00393">
    <property type="entry name" value="R3H"/>
    <property type="match status" value="1"/>
</dbReference>
<evidence type="ECO:0000256" key="4">
    <source>
        <dbReference type="ARBA" id="ARBA00022737"/>
    </source>
</evidence>
<keyword evidence="9" id="KW-0539">Nucleus</keyword>
<dbReference type="SUPFAM" id="SSF82708">
    <property type="entry name" value="R3H domain"/>
    <property type="match status" value="1"/>
</dbReference>
<organism evidence="12 13">
    <name type="scientific">Sordaria brevicollis</name>
    <dbReference type="NCBI Taxonomy" id="83679"/>
    <lineage>
        <taxon>Eukaryota</taxon>
        <taxon>Fungi</taxon>
        <taxon>Dikarya</taxon>
        <taxon>Ascomycota</taxon>
        <taxon>Pezizomycotina</taxon>
        <taxon>Sordariomycetes</taxon>
        <taxon>Sordariomycetidae</taxon>
        <taxon>Sordariales</taxon>
        <taxon>Sordariaceae</taxon>
        <taxon>Sordaria</taxon>
    </lineage>
</organism>
<evidence type="ECO:0000256" key="3">
    <source>
        <dbReference type="ARBA" id="ARBA00022723"/>
    </source>
</evidence>
<evidence type="ECO:0000256" key="6">
    <source>
        <dbReference type="ARBA" id="ARBA00022833"/>
    </source>
</evidence>
<evidence type="ECO:0000256" key="9">
    <source>
        <dbReference type="ARBA" id="ARBA00023242"/>
    </source>
</evidence>
<dbReference type="EMBL" id="JAUTDP010000007">
    <property type="protein sequence ID" value="KAK3397986.1"/>
    <property type="molecule type" value="Genomic_DNA"/>
</dbReference>
<dbReference type="Proteomes" id="UP001281003">
    <property type="component" value="Unassembled WGS sequence"/>
</dbReference>
<evidence type="ECO:0000313" key="12">
    <source>
        <dbReference type="EMBL" id="KAK3397986.1"/>
    </source>
</evidence>
<dbReference type="Gene3D" id="3.30.1370.50">
    <property type="entry name" value="R3H-like domain"/>
    <property type="match status" value="1"/>
</dbReference>
<proteinExistence type="inferred from homology"/>
<gene>
    <name evidence="12" type="ORF">B0T20DRAFT_413874</name>
</gene>
<feature type="compositionally biased region" description="Polar residues" evidence="10">
    <location>
        <begin position="39"/>
        <end position="65"/>
    </location>
</feature>
<keyword evidence="3" id="KW-0479">Metal-binding</keyword>
<feature type="compositionally biased region" description="Low complexity" evidence="10">
    <location>
        <begin position="1237"/>
        <end position="1250"/>
    </location>
</feature>
<dbReference type="GO" id="GO:0000981">
    <property type="term" value="F:DNA-binding transcription factor activity, RNA polymerase II-specific"/>
    <property type="evidence" value="ECO:0007669"/>
    <property type="project" value="TreeGrafter"/>
</dbReference>
<keyword evidence="5" id="KW-0863">Zinc-finger</keyword>
<reference evidence="12" key="2">
    <citation type="submission" date="2023-07" db="EMBL/GenBank/DDBJ databases">
        <authorList>
            <consortium name="Lawrence Berkeley National Laboratory"/>
            <person name="Haridas S."/>
            <person name="Hensen N."/>
            <person name="Bonometti L."/>
            <person name="Westerberg I."/>
            <person name="Brannstrom I.O."/>
            <person name="Guillou S."/>
            <person name="Cros-Aarteil S."/>
            <person name="Calhoun S."/>
            <person name="Kuo A."/>
            <person name="Mondo S."/>
            <person name="Pangilinan J."/>
            <person name="Riley R."/>
            <person name="LaButti K."/>
            <person name="Andreopoulos B."/>
            <person name="Lipzen A."/>
            <person name="Chen C."/>
            <person name="Yanf M."/>
            <person name="Daum C."/>
            <person name="Ng V."/>
            <person name="Clum A."/>
            <person name="Steindorff A."/>
            <person name="Ohm R."/>
            <person name="Martin F."/>
            <person name="Silar P."/>
            <person name="Natvig D."/>
            <person name="Lalanne C."/>
            <person name="Gautier V."/>
            <person name="Ament-velasquez S.L."/>
            <person name="Kruys A."/>
            <person name="Hutchinson M.I."/>
            <person name="Powell A.J."/>
            <person name="Barry K."/>
            <person name="Miller A.N."/>
            <person name="Grigoriev I.V."/>
            <person name="Debuchy R."/>
            <person name="Gladieux P."/>
            <person name="Thoren M.H."/>
            <person name="Johannesson H."/>
        </authorList>
    </citation>
    <scope>NUCLEOTIDE SEQUENCE</scope>
    <source>
        <strain evidence="12">FGSC 1904</strain>
    </source>
</reference>
<keyword evidence="13" id="KW-1185">Reference proteome</keyword>
<evidence type="ECO:0000313" key="13">
    <source>
        <dbReference type="Proteomes" id="UP001281003"/>
    </source>
</evidence>
<feature type="region of interest" description="Disordered" evidence="10">
    <location>
        <begin position="1158"/>
        <end position="1262"/>
    </location>
</feature>
<dbReference type="InterPro" id="IPR034078">
    <property type="entry name" value="NFX1_fam"/>
</dbReference>
<feature type="region of interest" description="Disordered" evidence="10">
    <location>
        <begin position="1100"/>
        <end position="1119"/>
    </location>
</feature>
<comment type="similarity">
    <text evidence="2">Belongs to the NFX1 family.</text>
</comment>
<feature type="region of interest" description="Disordered" evidence="10">
    <location>
        <begin position="1"/>
        <end position="193"/>
    </location>
</feature>
<dbReference type="PANTHER" id="PTHR12360:SF12">
    <property type="entry name" value="TRANSCRIPTIONAL REPRESSOR NF-X1"/>
    <property type="match status" value="1"/>
</dbReference>
<feature type="compositionally biased region" description="Basic and acidic residues" evidence="10">
    <location>
        <begin position="1191"/>
        <end position="1207"/>
    </location>
</feature>
<dbReference type="CDD" id="cd06006">
    <property type="entry name" value="R3H_unknown_2"/>
    <property type="match status" value="1"/>
</dbReference>
<dbReference type="GO" id="GO:0008270">
    <property type="term" value="F:zinc ion binding"/>
    <property type="evidence" value="ECO:0007669"/>
    <property type="project" value="UniProtKB-KW"/>
</dbReference>
<dbReference type="CDD" id="cd16492">
    <property type="entry name" value="RING-CH-C4HC3_NFX1-like"/>
    <property type="match status" value="1"/>
</dbReference>
<dbReference type="GO" id="GO:0005634">
    <property type="term" value="C:nucleus"/>
    <property type="evidence" value="ECO:0007669"/>
    <property type="project" value="UniProtKB-SubCell"/>
</dbReference>
<feature type="compositionally biased region" description="Low complexity" evidence="10">
    <location>
        <begin position="1106"/>
        <end position="1119"/>
    </location>
</feature>
<dbReference type="SMART" id="SM00438">
    <property type="entry name" value="ZnF_NFX"/>
    <property type="match status" value="10"/>
</dbReference>
<protein>
    <recommendedName>
        <fullName evidence="11">R3H domain-containing protein</fullName>
    </recommendedName>
</protein>
<dbReference type="GO" id="GO:0000977">
    <property type="term" value="F:RNA polymerase II transcription regulatory region sequence-specific DNA binding"/>
    <property type="evidence" value="ECO:0007669"/>
    <property type="project" value="TreeGrafter"/>
</dbReference>
<evidence type="ECO:0000256" key="7">
    <source>
        <dbReference type="ARBA" id="ARBA00023015"/>
    </source>
</evidence>
<dbReference type="PROSITE" id="PS51061">
    <property type="entry name" value="R3H"/>
    <property type="match status" value="1"/>
</dbReference>
<feature type="compositionally biased region" description="Basic residues" evidence="10">
    <location>
        <begin position="20"/>
        <end position="36"/>
    </location>
</feature>
<dbReference type="InterPro" id="IPR001374">
    <property type="entry name" value="R3H_dom"/>
</dbReference>
<dbReference type="InterPro" id="IPR034077">
    <property type="entry name" value="R3H_FAP1"/>
</dbReference>
<dbReference type="CDD" id="cd06008">
    <property type="entry name" value="NF-X1-zinc-finger"/>
    <property type="match status" value="6"/>
</dbReference>
<keyword evidence="4" id="KW-0677">Repeat</keyword>
<evidence type="ECO:0000256" key="1">
    <source>
        <dbReference type="ARBA" id="ARBA00004123"/>
    </source>
</evidence>
<name>A0AAE0UBG1_SORBR</name>
<sequence length="1281" mass="138346">MADIHVPTPQGGSAREGRGGRSRGRGRGGRSRRGRQHGSEQPNTGGEASQPAQPSEPSRNPTEAASVNVPPPTAARLDAPSGPSREGGGGRGGRRRRGGGEGGPRRGRGVSSAQRSIVVSHRGRVPPPGTVATTPTVDEHDNAGAGLSADAPAFVPGQPLAATTQQPKAPRAKPQREPRPVQPTASKSSAPDLTTRIHEDIANGLYECVICTNELTRNTRIWSCSVCWTVTHLSCVKKWHANQEKNAEQQEQNTDQPVTWRCPGCNSQLVEKPGPDRCWCKKELDPKPIPGLPPHTCGQTCSKPRAICPHPCSLMCHAGPCPPCTLMGPSQTCYCGKHTSTKRCSETEYGKGFSCDEICGDLLPCGEHFCEQTCHPGLCGACEIPILSTCYCGREQKEIPCDQRDEVMDSFNYGQLKDSAEEADSDSWFEGSFKCSNVCGRPFDCGHHTCPKPCHPQDEESTHCPFSPDVVTHCPCGKTPLTSLPVPPRQSCEDPIPHCEEPCHKVLPCGHLCEKKCHTGPCGMCTKVVDISCRCGRTVTQSVCHNGTIEHPMCFRVCKVQLNCGRHECGERCCPGEKKAAERRKKKNRGPNENYEAEHICLQVCGRTLKCGLHTCQQLCHKGQCPSCVEAIFDEISCNCGRTVLYPPQPCGTRPLECRFPCRRRQLCGHPTVPHPCHPDDVDCPKCPSLMDKPCICGKEIMKNRPCWNNEVHCGLPCGKKLKCGSHVCKKTCHKPGECEDAGIPGSHCAQACGKPRKSCEHTCAEQCHAPFACKEDKPCQSKTFVTCPCQNRKQEVRCMATMANPSSSRESSLKCDDECLRLQRNRKLAEALKIDDTHADDHIPYSDKTLKMFKENVNWAQTQEREFRVFASSPDEKRLRFKPMPPSQRAFLHSLAEDFGLDSESQDPEPHRHVCIFKTPRFVAAPTKTLAQCARIAKTAASLLNKPAAAAAPVVAPPKPQEAYNSLLLKEPRFGLTIEELDQALASDIKAVAKTGLTAVSFTTNFLPSDEILIKAVPASTAAAIANSAIAPTPQAIESALTTLKSAVAKTVSRLKLATGRVLLVHADDSLNVIRREAESSGGGVGGWNAVASRGSWKRLGGAGAKSPSAAEAAEKSAPLTRSFVTLRKIMEKKPAPVPAMKKVVEPVEEDWLTAVEKEEHEEKEKIRKSFDGSDGEVDGEGGPSTATPKSEKSVDSEEREVKEEEGPVPSGTDTEQGQSVDSTAAAQHEEKEPEPSSSSVDGGSSSIGEQKKAVVETEIATTTAPETAEVNAAVAKMGA</sequence>
<dbReference type="PANTHER" id="PTHR12360">
    <property type="entry name" value="NUCLEAR TRANSCRIPTION FACTOR, X-BOX BINDING 1 NFX1"/>
    <property type="match status" value="1"/>
</dbReference>
<accession>A0AAE0UBG1</accession>
<dbReference type="InterPro" id="IPR000967">
    <property type="entry name" value="Znf_NFX1"/>
</dbReference>
<feature type="compositionally biased region" description="Polar residues" evidence="10">
    <location>
        <begin position="1213"/>
        <end position="1227"/>
    </location>
</feature>
<reference evidence="12" key="1">
    <citation type="journal article" date="2023" name="Mol. Phylogenet. Evol.">
        <title>Genome-scale phylogeny and comparative genomics of the fungal order Sordariales.</title>
        <authorList>
            <person name="Hensen N."/>
            <person name="Bonometti L."/>
            <person name="Westerberg I."/>
            <person name="Brannstrom I.O."/>
            <person name="Guillou S."/>
            <person name="Cros-Aarteil S."/>
            <person name="Calhoun S."/>
            <person name="Haridas S."/>
            <person name="Kuo A."/>
            <person name="Mondo S."/>
            <person name="Pangilinan J."/>
            <person name="Riley R."/>
            <person name="LaButti K."/>
            <person name="Andreopoulos B."/>
            <person name="Lipzen A."/>
            <person name="Chen C."/>
            <person name="Yan M."/>
            <person name="Daum C."/>
            <person name="Ng V."/>
            <person name="Clum A."/>
            <person name="Steindorff A."/>
            <person name="Ohm R.A."/>
            <person name="Martin F."/>
            <person name="Silar P."/>
            <person name="Natvig D.O."/>
            <person name="Lalanne C."/>
            <person name="Gautier V."/>
            <person name="Ament-Velasquez S.L."/>
            <person name="Kruys A."/>
            <person name="Hutchinson M.I."/>
            <person name="Powell A.J."/>
            <person name="Barry K."/>
            <person name="Miller A.N."/>
            <person name="Grigoriev I.V."/>
            <person name="Debuchy R."/>
            <person name="Gladieux P."/>
            <person name="Hiltunen Thoren M."/>
            <person name="Johannesson H."/>
        </authorList>
    </citation>
    <scope>NUCLEOTIDE SEQUENCE</scope>
    <source>
        <strain evidence="12">FGSC 1904</strain>
    </source>
</reference>
<feature type="compositionally biased region" description="Basic and acidic residues" evidence="10">
    <location>
        <begin position="1158"/>
        <end position="1173"/>
    </location>
</feature>
<keyword evidence="7" id="KW-0805">Transcription regulation</keyword>
<feature type="domain" description="R3H" evidence="11">
    <location>
        <begin position="858"/>
        <end position="921"/>
    </location>
</feature>
<evidence type="ECO:0000259" key="11">
    <source>
        <dbReference type="PROSITE" id="PS51061"/>
    </source>
</evidence>
<evidence type="ECO:0000256" key="5">
    <source>
        <dbReference type="ARBA" id="ARBA00022771"/>
    </source>
</evidence>
<dbReference type="GO" id="GO:0000122">
    <property type="term" value="P:negative regulation of transcription by RNA polymerase II"/>
    <property type="evidence" value="ECO:0007669"/>
    <property type="project" value="TreeGrafter"/>
</dbReference>
<comment type="subcellular location">
    <subcellularLocation>
        <location evidence="1">Nucleus</location>
    </subcellularLocation>
</comment>
<evidence type="ECO:0000256" key="2">
    <source>
        <dbReference type="ARBA" id="ARBA00007269"/>
    </source>
</evidence>
<comment type="caution">
    <text evidence="12">The sequence shown here is derived from an EMBL/GenBank/DDBJ whole genome shotgun (WGS) entry which is preliminary data.</text>
</comment>
<evidence type="ECO:0000256" key="8">
    <source>
        <dbReference type="ARBA" id="ARBA00023163"/>
    </source>
</evidence>
<feature type="compositionally biased region" description="Polar residues" evidence="10">
    <location>
        <begin position="183"/>
        <end position="192"/>
    </location>
</feature>
<keyword evidence="8" id="KW-0804">Transcription</keyword>